<keyword evidence="2" id="KW-1133">Transmembrane helix</keyword>
<keyword evidence="2" id="KW-0472">Membrane</keyword>
<dbReference type="Proteomes" id="UP001250214">
    <property type="component" value="Unassembled WGS sequence"/>
</dbReference>
<accession>A0ABU2H5B2</accession>
<keyword evidence="4" id="KW-1185">Reference proteome</keyword>
<evidence type="ECO:0000313" key="4">
    <source>
        <dbReference type="Proteomes" id="UP001250214"/>
    </source>
</evidence>
<organism evidence="3 4">
    <name type="scientific">Lipingzhangella rawalii</name>
    <dbReference type="NCBI Taxonomy" id="2055835"/>
    <lineage>
        <taxon>Bacteria</taxon>
        <taxon>Bacillati</taxon>
        <taxon>Actinomycetota</taxon>
        <taxon>Actinomycetes</taxon>
        <taxon>Streptosporangiales</taxon>
        <taxon>Nocardiopsidaceae</taxon>
        <taxon>Lipingzhangella</taxon>
    </lineage>
</organism>
<protein>
    <recommendedName>
        <fullName evidence="5">PH (Pleckstrin Homology) domain-containing protein</fullName>
    </recommendedName>
</protein>
<feature type="transmembrane region" description="Helical" evidence="2">
    <location>
        <begin position="36"/>
        <end position="55"/>
    </location>
</feature>
<name>A0ABU2H5B2_9ACTN</name>
<evidence type="ECO:0000256" key="2">
    <source>
        <dbReference type="SAM" id="Phobius"/>
    </source>
</evidence>
<feature type="transmembrane region" description="Helical" evidence="2">
    <location>
        <begin position="135"/>
        <end position="155"/>
    </location>
</feature>
<feature type="transmembrane region" description="Helical" evidence="2">
    <location>
        <begin position="102"/>
        <end position="123"/>
    </location>
</feature>
<evidence type="ECO:0008006" key="5">
    <source>
        <dbReference type="Google" id="ProtNLM"/>
    </source>
</evidence>
<evidence type="ECO:0000313" key="3">
    <source>
        <dbReference type="EMBL" id="MDS1269809.1"/>
    </source>
</evidence>
<feature type="region of interest" description="Disordered" evidence="1">
    <location>
        <begin position="262"/>
        <end position="290"/>
    </location>
</feature>
<reference evidence="4" key="1">
    <citation type="submission" date="2023-07" db="EMBL/GenBank/DDBJ databases">
        <title>Novel species in the genus Lipingzhangella isolated from Sambhar Salt Lake.</title>
        <authorList>
            <person name="Jiya N."/>
            <person name="Kajale S."/>
            <person name="Sharma A."/>
        </authorList>
    </citation>
    <scope>NUCLEOTIDE SEQUENCE [LARGE SCALE GENOMIC DNA]</scope>
    <source>
        <strain evidence="4">LS1_29</strain>
    </source>
</reference>
<proteinExistence type="predicted"/>
<dbReference type="RefSeq" id="WP_310911345.1">
    <property type="nucleotide sequence ID" value="NZ_JAVLVT010000002.1"/>
</dbReference>
<dbReference type="EMBL" id="JAVLVT010000002">
    <property type="protein sequence ID" value="MDS1269809.1"/>
    <property type="molecule type" value="Genomic_DNA"/>
</dbReference>
<evidence type="ECO:0000256" key="1">
    <source>
        <dbReference type="SAM" id="MobiDB-lite"/>
    </source>
</evidence>
<keyword evidence="2" id="KW-0812">Transmembrane</keyword>
<sequence length="290" mass="31087">MRSLGDVLAFTFFVVLGLGVAAVSLAHPALPPRVAAVGLTIATVAGGCGASLAYIRYDMRRRSEVSILRTAVLHGTLRHADRHTPQPAGLVFRGRRLRQLPLGFLATVGLLAGLGFCAGVLSSSGRWTGQWWLKTVIYGGVGLVLVVGCVFLLALTVGHLVGPRTGVALLPDGVFLRTALGTIWLPWDAIHDTQSLLNRDKADTVLLHTSTPDALQQTGLYRIPRLWGRGRSRSTVSVPCGLLGLPTGPLVIELDRYRQHPAHRRELADPDTVAAYRGAVGRDPSGPQQR</sequence>
<gene>
    <name evidence="3" type="ORF">RIF23_05815</name>
</gene>
<comment type="caution">
    <text evidence="3">The sequence shown here is derived from an EMBL/GenBank/DDBJ whole genome shotgun (WGS) entry which is preliminary data.</text>
</comment>